<dbReference type="STRING" id="224129.A0A1W4XL41"/>
<dbReference type="RefSeq" id="XP_018333492.1">
    <property type="nucleotide sequence ID" value="XM_018477990.2"/>
</dbReference>
<gene>
    <name evidence="6" type="primary">LOC108742696</name>
</gene>
<evidence type="ECO:0000313" key="5">
    <source>
        <dbReference type="Proteomes" id="UP000192223"/>
    </source>
</evidence>
<dbReference type="SMART" id="SM01017">
    <property type="entry name" value="Arrestin_C"/>
    <property type="match status" value="1"/>
</dbReference>
<dbReference type="GO" id="GO:0005737">
    <property type="term" value="C:cytoplasm"/>
    <property type="evidence" value="ECO:0007669"/>
    <property type="project" value="TreeGrafter"/>
</dbReference>
<evidence type="ECO:0000256" key="2">
    <source>
        <dbReference type="ARBA" id="ARBA00022606"/>
    </source>
</evidence>
<dbReference type="Proteomes" id="UP000192223">
    <property type="component" value="Unplaced"/>
</dbReference>
<evidence type="ECO:0000256" key="1">
    <source>
        <dbReference type="ARBA" id="ARBA00005298"/>
    </source>
</evidence>
<dbReference type="InterPro" id="IPR011021">
    <property type="entry name" value="Arrestin-like_N"/>
</dbReference>
<dbReference type="SUPFAM" id="SSF81296">
    <property type="entry name" value="E set domains"/>
    <property type="match status" value="2"/>
</dbReference>
<dbReference type="FunCoup" id="A0A1W4XL41">
    <property type="interactions" value="596"/>
</dbReference>
<proteinExistence type="inferred from homology"/>
<keyword evidence="2" id="KW-0716">Sensory transduction</keyword>
<dbReference type="InterPro" id="IPR014756">
    <property type="entry name" value="Ig_E-set"/>
</dbReference>
<dbReference type="GeneID" id="108742696"/>
<feature type="compositionally biased region" description="Polar residues" evidence="3">
    <location>
        <begin position="373"/>
        <end position="383"/>
    </location>
</feature>
<dbReference type="Pfam" id="PF00339">
    <property type="entry name" value="Arrestin_N"/>
    <property type="match status" value="1"/>
</dbReference>
<dbReference type="InterPro" id="IPR011022">
    <property type="entry name" value="Arrestin_C-like"/>
</dbReference>
<dbReference type="InterPro" id="IPR050357">
    <property type="entry name" value="Arrestin_domain-protein"/>
</dbReference>
<dbReference type="KEGG" id="apln:108742696"/>
<evidence type="ECO:0000259" key="4">
    <source>
        <dbReference type="SMART" id="SM01017"/>
    </source>
</evidence>
<feature type="compositionally biased region" description="Pro residues" evidence="3">
    <location>
        <begin position="354"/>
        <end position="370"/>
    </location>
</feature>
<dbReference type="Gene3D" id="2.60.40.640">
    <property type="match status" value="2"/>
</dbReference>
<reference evidence="6" key="1">
    <citation type="submission" date="2025-08" db="UniProtKB">
        <authorList>
            <consortium name="RefSeq"/>
        </authorList>
    </citation>
    <scope>IDENTIFICATION</scope>
    <source>
        <tissue evidence="6">Entire body</tissue>
    </source>
</reference>
<dbReference type="PANTHER" id="PTHR11188:SF176">
    <property type="entry name" value="ARRESTIN DOMAIN-CONTAINING PROTEIN 1"/>
    <property type="match status" value="1"/>
</dbReference>
<organism evidence="5 6">
    <name type="scientific">Agrilus planipennis</name>
    <name type="common">Emerald ash borer</name>
    <name type="synonym">Agrilus marcopoli</name>
    <dbReference type="NCBI Taxonomy" id="224129"/>
    <lineage>
        <taxon>Eukaryota</taxon>
        <taxon>Metazoa</taxon>
        <taxon>Ecdysozoa</taxon>
        <taxon>Arthropoda</taxon>
        <taxon>Hexapoda</taxon>
        <taxon>Insecta</taxon>
        <taxon>Pterygota</taxon>
        <taxon>Neoptera</taxon>
        <taxon>Endopterygota</taxon>
        <taxon>Coleoptera</taxon>
        <taxon>Polyphaga</taxon>
        <taxon>Elateriformia</taxon>
        <taxon>Buprestoidea</taxon>
        <taxon>Buprestidae</taxon>
        <taxon>Agrilinae</taxon>
        <taxon>Agrilus</taxon>
    </lineage>
</organism>
<evidence type="ECO:0000256" key="3">
    <source>
        <dbReference type="SAM" id="MobiDB-lite"/>
    </source>
</evidence>
<comment type="similarity">
    <text evidence="1">Belongs to the arrestin family.</text>
</comment>
<evidence type="ECO:0000313" key="6">
    <source>
        <dbReference type="RefSeq" id="XP_018333492.1"/>
    </source>
</evidence>
<dbReference type="InParanoid" id="A0A1W4XL41"/>
<dbReference type="GO" id="GO:0015031">
    <property type="term" value="P:protein transport"/>
    <property type="evidence" value="ECO:0007669"/>
    <property type="project" value="TreeGrafter"/>
</dbReference>
<feature type="domain" description="Arrestin C-terminal-like" evidence="4">
    <location>
        <begin position="177"/>
        <end position="310"/>
    </location>
</feature>
<dbReference type="Pfam" id="PF02752">
    <property type="entry name" value="Arrestin_C"/>
    <property type="match status" value="1"/>
</dbReference>
<dbReference type="OrthoDB" id="2333384at2759"/>
<dbReference type="AlphaFoldDB" id="A0A1W4XL41"/>
<sequence>MGLRLFEIFFDKPQKVFSPGETISGRVKVILDSPKKIRGLEFCCKGLAHTSWSESETVTGVDGKREQRNVEYRGDEEYFKIKYYLVGGKDQEMELPPGEHIYPFVCVLPPVLPSSFEGSKGYIRYTVKATLDRPWKFDHTTEVAITVISELDLNATPHLKETVTMTLEKYFCCLWCKSGPLLVEVFLPCSGYVPGQTITMNCNVDNASNVDINKITFTLKQKITFRSVFPSRHTHVNQTDIAFKSYSTPIPAKENRNFVEEIIVPSIPPSNLTNCSLIDLDYELKVEANVTGLHSNLTSKIPITIGTIPLQQGSNYVASAPSGHVAVDINNLPKNLQNPTIGWVAPTVGDAPVYPPPYPTAPNDLPPPYPADNSGNQSNNFSTDPGFKPLYPVYTFPNAPNS</sequence>
<dbReference type="InterPro" id="IPR014752">
    <property type="entry name" value="Arrestin-like_C"/>
</dbReference>
<protein>
    <submittedName>
        <fullName evidence="6">Arrestin domain-containing protein 17</fullName>
    </submittedName>
</protein>
<feature type="region of interest" description="Disordered" evidence="3">
    <location>
        <begin position="354"/>
        <end position="388"/>
    </location>
</feature>
<keyword evidence="5" id="KW-1185">Reference proteome</keyword>
<dbReference type="PANTHER" id="PTHR11188">
    <property type="entry name" value="ARRESTIN DOMAIN CONTAINING PROTEIN"/>
    <property type="match status" value="1"/>
</dbReference>
<accession>A0A1W4XL41</accession>
<name>A0A1W4XL41_AGRPL</name>